<reference evidence="3 4" key="1">
    <citation type="submission" date="2015-09" db="EMBL/GenBank/DDBJ databases">
        <title>Host preference determinants of Valsa canker pathogens revealed by comparative genomics.</title>
        <authorList>
            <person name="Yin Z."/>
            <person name="Huang L."/>
        </authorList>
    </citation>
    <scope>NUCLEOTIDE SEQUENCE [LARGE SCALE GENOMIC DNA]</scope>
    <source>
        <strain evidence="3 4">03-1</strain>
    </source>
</reference>
<dbReference type="AlphaFoldDB" id="A0A423X4X5"/>
<dbReference type="InterPro" id="IPR015421">
    <property type="entry name" value="PyrdxlP-dep_Trfase_major"/>
</dbReference>
<keyword evidence="4" id="KW-1185">Reference proteome</keyword>
<sequence length="429" mass="48283">MANTDHEAAFGEAIRRDHFSFAPEYRPLNHGSFGAFPRNVAEHRRQLQLETEARPDTFLRDTYPKLLLEARAAVAPLIGAHTDEVVFVPNATTGVNTVLRNLGFREGDVVLHFNTIYGACLKTIQSLGETTAATPHAIDITYPVEDDEIVRLFEEAVRSIRAQGKTVRLAVFDTVLTFPGVRFPWEPLVRLCKDLGILSFVDGAHGIGHIDLTHLGQLKPDFMISNCYKWLMVPRGCAVLYVPFANQHIIRTTFPTSWGYETPEVRPTMTTTEYFVRLFVKVSTSDTTPYICIPQALAFRRDICGGEEKVRGYCEKMAREGGRRVAEILGTEVLENKSQTLGRCCFANVRLPLSPSRLGLAGPEGVRVARWIKEKTPEYETYLPTSSYAGAFWSRLSGQVYLTMDDFEWAAKTLLEICRRVEAGEWKQV</sequence>
<dbReference type="SUPFAM" id="SSF53383">
    <property type="entry name" value="PLP-dependent transferases"/>
    <property type="match status" value="1"/>
</dbReference>
<dbReference type="OrthoDB" id="5978656at2759"/>
<name>A0A423X4X5_9PEZI</name>
<evidence type="ECO:0000259" key="2">
    <source>
        <dbReference type="Pfam" id="PF00266"/>
    </source>
</evidence>
<comment type="caution">
    <text evidence="3">The sequence shown here is derived from an EMBL/GenBank/DDBJ whole genome shotgun (WGS) entry which is preliminary data.</text>
</comment>
<keyword evidence="1" id="KW-0663">Pyridoxal phosphate</keyword>
<dbReference type="InterPro" id="IPR000192">
    <property type="entry name" value="Aminotrans_V_dom"/>
</dbReference>
<dbReference type="InterPro" id="IPR015424">
    <property type="entry name" value="PyrdxlP-dep_Trfase"/>
</dbReference>
<evidence type="ECO:0000313" key="4">
    <source>
        <dbReference type="Proteomes" id="UP000283895"/>
    </source>
</evidence>
<dbReference type="PANTHER" id="PTHR43092">
    <property type="entry name" value="L-CYSTEINE DESULFHYDRASE"/>
    <property type="match status" value="1"/>
</dbReference>
<gene>
    <name evidence="3" type="ORF">VMCG_00937</name>
</gene>
<accession>A0A423X4X5</accession>
<proteinExistence type="predicted"/>
<feature type="domain" description="Aminotransferase class V" evidence="2">
    <location>
        <begin position="67"/>
        <end position="243"/>
    </location>
</feature>
<evidence type="ECO:0000256" key="1">
    <source>
        <dbReference type="ARBA" id="ARBA00022898"/>
    </source>
</evidence>
<dbReference type="Gene3D" id="3.40.640.10">
    <property type="entry name" value="Type I PLP-dependent aspartate aminotransferase-like (Major domain)"/>
    <property type="match status" value="1"/>
</dbReference>
<organism evidence="3 4">
    <name type="scientific">Cytospora schulzeri</name>
    <dbReference type="NCBI Taxonomy" id="448051"/>
    <lineage>
        <taxon>Eukaryota</taxon>
        <taxon>Fungi</taxon>
        <taxon>Dikarya</taxon>
        <taxon>Ascomycota</taxon>
        <taxon>Pezizomycotina</taxon>
        <taxon>Sordariomycetes</taxon>
        <taxon>Sordariomycetidae</taxon>
        <taxon>Diaporthales</taxon>
        <taxon>Cytosporaceae</taxon>
        <taxon>Cytospora</taxon>
    </lineage>
</organism>
<protein>
    <recommendedName>
        <fullName evidence="2">Aminotransferase class V domain-containing protein</fullName>
    </recommendedName>
</protein>
<dbReference type="STRING" id="356882.A0A423X4X5"/>
<dbReference type="EMBL" id="LKEA01000002">
    <property type="protein sequence ID" value="ROW11048.1"/>
    <property type="molecule type" value="Genomic_DNA"/>
</dbReference>
<dbReference type="PANTHER" id="PTHR43092:SF2">
    <property type="entry name" value="HERCYNYLCYSTEINE SULFOXIDE LYASE"/>
    <property type="match status" value="1"/>
</dbReference>
<dbReference type="Proteomes" id="UP000283895">
    <property type="component" value="Unassembled WGS sequence"/>
</dbReference>
<evidence type="ECO:0000313" key="3">
    <source>
        <dbReference type="EMBL" id="ROW11048.1"/>
    </source>
</evidence>
<dbReference type="Pfam" id="PF00266">
    <property type="entry name" value="Aminotran_5"/>
    <property type="match status" value="1"/>
</dbReference>